<dbReference type="PANTHER" id="PTHR12147:SF26">
    <property type="entry name" value="PEPTIDASE M28 DOMAIN-CONTAINING PROTEIN"/>
    <property type="match status" value="1"/>
</dbReference>
<comment type="caution">
    <text evidence="2">The sequence shown here is derived from an EMBL/GenBank/DDBJ whole genome shotgun (WGS) entry which is preliminary data.</text>
</comment>
<sequence length="321" mass="36404">MKKVKVLLVLILLVTFIKAIGNPVFFVKKDSTSKINVDTIQIKNDVLKLCTTPKARNYKNIASLNEAGNYIKQEFTKIGLEVSEQVFSVYGKEYKNIIAYYGPENGERIVIGAHYDVCGEQQGADDNASGVAGLLEIARQFQVHKPKTHYRFEFVAYTLEEPPFFRTEYMGSYVHAKSLKDKGIKVKAMISLEMIGYFSEEKKSQEYPLSILKLFYPSKANYIAVVGKFGKGKITRVVKKGLRKGSDIKVKSINAPASVQGIDFSDHLNYWEHGFDAVMVTDTSFFRNKNYHQVTDTPETLNYYKMAEVIKGVTYALFNLE</sequence>
<name>A0ABW3I463_9FLAO</name>
<dbReference type="SUPFAM" id="SSF53187">
    <property type="entry name" value="Zn-dependent exopeptidases"/>
    <property type="match status" value="1"/>
</dbReference>
<gene>
    <name evidence="2" type="ORF">ACFQ1O_11040</name>
</gene>
<evidence type="ECO:0000259" key="1">
    <source>
        <dbReference type="Pfam" id="PF04389"/>
    </source>
</evidence>
<dbReference type="EMBL" id="JBHTJM010000009">
    <property type="protein sequence ID" value="MFD0964538.1"/>
    <property type="molecule type" value="Genomic_DNA"/>
</dbReference>
<dbReference type="Gene3D" id="3.40.630.10">
    <property type="entry name" value="Zn peptidases"/>
    <property type="match status" value="1"/>
</dbReference>
<reference evidence="3" key="1">
    <citation type="journal article" date="2019" name="Int. J. Syst. Evol. Microbiol.">
        <title>The Global Catalogue of Microorganisms (GCM) 10K type strain sequencing project: providing services to taxonomists for standard genome sequencing and annotation.</title>
        <authorList>
            <consortium name="The Broad Institute Genomics Platform"/>
            <consortium name="The Broad Institute Genome Sequencing Center for Infectious Disease"/>
            <person name="Wu L."/>
            <person name="Ma J."/>
        </authorList>
    </citation>
    <scope>NUCLEOTIDE SEQUENCE [LARGE SCALE GENOMIC DNA]</scope>
    <source>
        <strain evidence="3">CCUG 62114</strain>
    </source>
</reference>
<dbReference type="InterPro" id="IPR007484">
    <property type="entry name" value="Peptidase_M28"/>
</dbReference>
<evidence type="ECO:0000313" key="3">
    <source>
        <dbReference type="Proteomes" id="UP001596997"/>
    </source>
</evidence>
<evidence type="ECO:0000313" key="2">
    <source>
        <dbReference type="EMBL" id="MFD0964538.1"/>
    </source>
</evidence>
<proteinExistence type="predicted"/>
<feature type="domain" description="Peptidase M28" evidence="1">
    <location>
        <begin position="96"/>
        <end position="313"/>
    </location>
</feature>
<organism evidence="2 3">
    <name type="scientific">Pseudofulvibacter geojedonensis</name>
    <dbReference type="NCBI Taxonomy" id="1123758"/>
    <lineage>
        <taxon>Bacteria</taxon>
        <taxon>Pseudomonadati</taxon>
        <taxon>Bacteroidota</taxon>
        <taxon>Flavobacteriia</taxon>
        <taxon>Flavobacteriales</taxon>
        <taxon>Flavobacteriaceae</taxon>
        <taxon>Pseudofulvibacter</taxon>
    </lineage>
</organism>
<dbReference type="Proteomes" id="UP001596997">
    <property type="component" value="Unassembled WGS sequence"/>
</dbReference>
<dbReference type="Pfam" id="PF04389">
    <property type="entry name" value="Peptidase_M28"/>
    <property type="match status" value="1"/>
</dbReference>
<protein>
    <submittedName>
        <fullName evidence="2">M28 family peptidase</fullName>
    </submittedName>
</protein>
<dbReference type="InterPro" id="IPR045175">
    <property type="entry name" value="M28_fam"/>
</dbReference>
<accession>A0ABW3I463</accession>
<keyword evidence="3" id="KW-1185">Reference proteome</keyword>
<dbReference type="PANTHER" id="PTHR12147">
    <property type="entry name" value="METALLOPEPTIDASE M28 FAMILY MEMBER"/>
    <property type="match status" value="1"/>
</dbReference>
<dbReference type="RefSeq" id="WP_377716081.1">
    <property type="nucleotide sequence ID" value="NZ_JBHTJM010000009.1"/>
</dbReference>